<reference evidence="1 2" key="1">
    <citation type="journal article" date="2005" name="Nature">
        <title>The genome sequence of the rice blast fungus Magnaporthe grisea.</title>
        <authorList>
            <person name="Dean R.A."/>
            <person name="Talbot N.J."/>
            <person name="Ebbole D.J."/>
            <person name="Farman M.L."/>
            <person name="Mitchell T.K."/>
            <person name="Orbach M.J."/>
            <person name="Thon M."/>
            <person name="Kulkarni R."/>
            <person name="Xu J.R."/>
            <person name="Pan H."/>
            <person name="Read N.D."/>
            <person name="Lee Y.H."/>
            <person name="Carbone I."/>
            <person name="Brown D."/>
            <person name="Oh Y.Y."/>
            <person name="Donofrio N."/>
            <person name="Jeong J.S."/>
            <person name="Soanes D.M."/>
            <person name="Djonovic S."/>
            <person name="Kolomiets E."/>
            <person name="Rehmeyer C."/>
            <person name="Li W."/>
            <person name="Harding M."/>
            <person name="Kim S."/>
            <person name="Lebrun M.H."/>
            <person name="Bohnert H."/>
            <person name="Coughlan S."/>
            <person name="Butler J."/>
            <person name="Calvo S."/>
            <person name="Ma L.J."/>
            <person name="Nicol R."/>
            <person name="Purcell S."/>
            <person name="Nusbaum C."/>
            <person name="Galagan J.E."/>
            <person name="Birren B.W."/>
        </authorList>
    </citation>
    <scope>NUCLEOTIDE SEQUENCE [LARGE SCALE GENOMIC DNA]</scope>
    <source>
        <strain evidence="2">70-15 / ATCC MYA-4617 / FGSC 8958</strain>
    </source>
</reference>
<keyword evidence="2" id="KW-1185">Reference proteome</keyword>
<dbReference type="SMR" id="G4NHV5"/>
<dbReference type="AlphaFoldDB" id="G4NHV5"/>
<dbReference type="eggNOG" id="KOG2806">
    <property type="taxonomic scope" value="Eukaryota"/>
</dbReference>
<dbReference type="VEuPathDB" id="FungiDB:MGG_12029"/>
<dbReference type="InParanoid" id="G4NHV5"/>
<evidence type="ECO:0000313" key="2">
    <source>
        <dbReference type="Proteomes" id="UP000009058"/>
    </source>
</evidence>
<dbReference type="STRING" id="242507.G4NHV5"/>
<proteinExistence type="predicted"/>
<dbReference type="GeneID" id="5049805"/>
<name>G4NHV5_PYRO7</name>
<dbReference type="Proteomes" id="UP000009058">
    <property type="component" value="Chromosome 6"/>
</dbReference>
<dbReference type="HOGENOM" id="CLU_1299938_0_0_1"/>
<gene>
    <name evidence="1" type="ORF">MGG_12029</name>
</gene>
<evidence type="ECO:0000313" key="1">
    <source>
        <dbReference type="EMBL" id="EHA47815.1"/>
    </source>
</evidence>
<organism evidence="1 2">
    <name type="scientific">Pyricularia oryzae (strain 70-15 / ATCC MYA-4617 / FGSC 8958)</name>
    <name type="common">Rice blast fungus</name>
    <name type="synonym">Magnaporthe oryzae</name>
    <dbReference type="NCBI Taxonomy" id="242507"/>
    <lineage>
        <taxon>Eukaryota</taxon>
        <taxon>Fungi</taxon>
        <taxon>Dikarya</taxon>
        <taxon>Ascomycota</taxon>
        <taxon>Pezizomycotina</taxon>
        <taxon>Sordariomycetes</taxon>
        <taxon>Sordariomycetidae</taxon>
        <taxon>Magnaporthales</taxon>
        <taxon>Pyriculariaceae</taxon>
        <taxon>Pyricularia</taxon>
    </lineage>
</organism>
<protein>
    <submittedName>
        <fullName evidence="1">Uncharacterized protein</fullName>
    </submittedName>
</protein>
<dbReference type="OrthoDB" id="73875at2759"/>
<dbReference type="RefSeq" id="XP_003720182.1">
    <property type="nucleotide sequence ID" value="XM_003720134.1"/>
</dbReference>
<accession>G4NHV5</accession>
<dbReference type="EMBL" id="CM001236">
    <property type="protein sequence ID" value="EHA47815.1"/>
    <property type="molecule type" value="Genomic_DNA"/>
</dbReference>
<reference key="2">
    <citation type="submission" date="2011-05" db="EMBL/GenBank/DDBJ databases">
        <title>The Genome Sequence of Magnaporthe oryzae 70-15.</title>
        <authorList>
            <consortium name="The Broad Institute Genome Sequencing Platform"/>
            <person name="Ma L.-J."/>
            <person name="Dead R."/>
            <person name="Young S.K."/>
            <person name="Zeng Q."/>
            <person name="Gargeya S."/>
            <person name="Fitzgerald M."/>
            <person name="Haas B."/>
            <person name="Abouelleil A."/>
            <person name="Alvarado L."/>
            <person name="Arachchi H.M."/>
            <person name="Berlin A."/>
            <person name="Brown A."/>
            <person name="Chapman S.B."/>
            <person name="Chen Z."/>
            <person name="Dunbar C."/>
            <person name="Freedman E."/>
            <person name="Gearin G."/>
            <person name="Gellesch M."/>
            <person name="Goldberg J."/>
            <person name="Griggs A."/>
            <person name="Gujja S."/>
            <person name="Heiman D."/>
            <person name="Howarth C."/>
            <person name="Larson L."/>
            <person name="Lui A."/>
            <person name="MacDonald P.J.P."/>
            <person name="Mehta T."/>
            <person name="Montmayeur A."/>
            <person name="Murphy C."/>
            <person name="Neiman D."/>
            <person name="Pearson M."/>
            <person name="Priest M."/>
            <person name="Roberts A."/>
            <person name="Saif S."/>
            <person name="Shea T."/>
            <person name="Shenoy N."/>
            <person name="Sisk P."/>
            <person name="Stolte C."/>
            <person name="Sykes S."/>
            <person name="Yandava C."/>
            <person name="Wortman J."/>
            <person name="Nusbaum C."/>
            <person name="Birren B."/>
        </authorList>
    </citation>
    <scope>NUCLEOTIDE SEQUENCE</scope>
    <source>
        <strain>70-15</strain>
    </source>
</reference>
<dbReference type="KEGG" id="mgr:MGG_12029"/>
<sequence>MLPGGGSDGWGPSEHTDAWNQEKAIQRAFYALTIPRAWDLNGYSPVLVRFTGGKKNGCDIDASRYFFVHWDVYNVAWRCFEGESWILAGVRYSENSICGPGTPGMPCTPQVRWTLDVLDGIEEIRDGKWGGITIDDLIHGAHNTWRANDRTNKLGDPSTFATPKSGPETLADPRLDITVPGFIRIPVCSAEEVKKNLALGRKRANTPNYPCN</sequence>